<dbReference type="InterPro" id="IPR002525">
    <property type="entry name" value="Transp_IS110-like_N"/>
</dbReference>
<proteinExistence type="predicted"/>
<organism evidence="7 13">
    <name type="scientific">Simplicispira suum</name>
    <dbReference type="NCBI Taxonomy" id="2109915"/>
    <lineage>
        <taxon>Bacteria</taxon>
        <taxon>Pseudomonadati</taxon>
        <taxon>Pseudomonadota</taxon>
        <taxon>Betaproteobacteria</taxon>
        <taxon>Burkholderiales</taxon>
        <taxon>Comamonadaceae</taxon>
        <taxon>Simplicispira</taxon>
    </lineage>
</organism>
<dbReference type="EMBL" id="CP027669">
    <property type="protein sequence ID" value="AVO41114.1"/>
    <property type="molecule type" value="Genomic_DNA"/>
</dbReference>
<dbReference type="EMBL" id="CP027669">
    <property type="protein sequence ID" value="AVO41111.1"/>
    <property type="molecule type" value="Genomic_DNA"/>
</dbReference>
<dbReference type="NCBIfam" id="NF033542">
    <property type="entry name" value="transpos_IS110"/>
    <property type="match status" value="1"/>
</dbReference>
<dbReference type="KEGG" id="simp:C6571_15315"/>
<feature type="domain" description="Transposase IS116/IS110/IS902 C-terminal" evidence="3">
    <location>
        <begin position="212"/>
        <end position="294"/>
    </location>
</feature>
<dbReference type="KEGG" id="simp:C6571_01795"/>
<reference evidence="7 13" key="1">
    <citation type="submission" date="2018-03" db="EMBL/GenBank/DDBJ databases">
        <title>Genome sequencing of Simplicispira sp.</title>
        <authorList>
            <person name="Kim S.-J."/>
            <person name="Heo J."/>
            <person name="Kwon S.-W."/>
        </authorList>
    </citation>
    <scope>NUCLEOTIDE SEQUENCE [LARGE SCALE GENOMIC DNA]</scope>
    <source>
        <strain evidence="7 13">SC1-8</strain>
    </source>
</reference>
<dbReference type="GO" id="GO:0004803">
    <property type="term" value="F:transposase activity"/>
    <property type="evidence" value="ECO:0007669"/>
    <property type="project" value="InterPro"/>
</dbReference>
<dbReference type="Pfam" id="PF02371">
    <property type="entry name" value="Transposase_20"/>
    <property type="match status" value="1"/>
</dbReference>
<dbReference type="KEGG" id="simp:C6571_07275"/>
<dbReference type="EMBL" id="CP027669">
    <property type="protein sequence ID" value="AVO41110.1"/>
    <property type="molecule type" value="Genomic_DNA"/>
</dbReference>
<dbReference type="EMBL" id="CP027669">
    <property type="protein sequence ID" value="AVO40187.1"/>
    <property type="molecule type" value="Genomic_DNA"/>
</dbReference>
<dbReference type="GO" id="GO:0003677">
    <property type="term" value="F:DNA binding"/>
    <property type="evidence" value="ECO:0007669"/>
    <property type="project" value="InterPro"/>
</dbReference>
<dbReference type="KEGG" id="simp:C6571_07255"/>
<dbReference type="KEGG" id="simp:C6571_07285"/>
<dbReference type="EMBL" id="CP027669">
    <property type="protein sequence ID" value="AVO41112.1"/>
    <property type="molecule type" value="Genomic_DNA"/>
</dbReference>
<dbReference type="KEGG" id="simp:C6571_07260"/>
<dbReference type="EMBL" id="CP027669">
    <property type="protein sequence ID" value="AVO41116.1"/>
    <property type="molecule type" value="Genomic_DNA"/>
</dbReference>
<evidence type="ECO:0000259" key="2">
    <source>
        <dbReference type="Pfam" id="PF01548"/>
    </source>
</evidence>
<evidence type="ECO:0000313" key="8">
    <source>
        <dbReference type="EMBL" id="AVO41113.1"/>
    </source>
</evidence>
<evidence type="ECO:0000313" key="5">
    <source>
        <dbReference type="EMBL" id="AVO41110.1"/>
    </source>
</evidence>
<accession>A0A2S0MYY1</accession>
<evidence type="ECO:0000313" key="7">
    <source>
        <dbReference type="EMBL" id="AVO41112.1"/>
    </source>
</evidence>
<name>A0A2S0MYY1_9BURK</name>
<evidence type="ECO:0000313" key="12">
    <source>
        <dbReference type="EMBL" id="AVO42476.1"/>
    </source>
</evidence>
<evidence type="ECO:0000259" key="3">
    <source>
        <dbReference type="Pfam" id="PF02371"/>
    </source>
</evidence>
<keyword evidence="13" id="KW-1185">Reference proteome</keyword>
<evidence type="ECO:0000313" key="9">
    <source>
        <dbReference type="EMBL" id="AVO41114.1"/>
    </source>
</evidence>
<dbReference type="EMBL" id="CP027669">
    <property type="protein sequence ID" value="AVO41115.1"/>
    <property type="molecule type" value="Genomic_DNA"/>
</dbReference>
<feature type="coiled-coil region" evidence="1">
    <location>
        <begin position="180"/>
        <end position="207"/>
    </location>
</feature>
<evidence type="ECO:0000313" key="13">
    <source>
        <dbReference type="Proteomes" id="UP000239326"/>
    </source>
</evidence>
<evidence type="ECO:0000313" key="10">
    <source>
        <dbReference type="EMBL" id="AVO41115.1"/>
    </source>
</evidence>
<dbReference type="EMBL" id="CP027669">
    <property type="protein sequence ID" value="AVO41113.1"/>
    <property type="molecule type" value="Genomic_DNA"/>
</dbReference>
<feature type="domain" description="Transposase IS110-like N-terminal" evidence="2">
    <location>
        <begin position="6"/>
        <end position="146"/>
    </location>
</feature>
<keyword evidence="1" id="KW-0175">Coiled coil</keyword>
<dbReference type="Proteomes" id="UP000239326">
    <property type="component" value="Chromosome"/>
</dbReference>
<dbReference type="GO" id="GO:0006313">
    <property type="term" value="P:DNA transposition"/>
    <property type="evidence" value="ECO:0007669"/>
    <property type="project" value="InterPro"/>
</dbReference>
<dbReference type="Pfam" id="PF01548">
    <property type="entry name" value="DEDD_Tnp_IS110"/>
    <property type="match status" value="1"/>
</dbReference>
<evidence type="ECO:0000313" key="6">
    <source>
        <dbReference type="EMBL" id="AVO41111.1"/>
    </source>
</evidence>
<dbReference type="KEGG" id="simp:C6571_07280"/>
<protein>
    <submittedName>
        <fullName evidence="7">IS110 family transposase</fullName>
    </submittedName>
</protein>
<dbReference type="KEGG" id="simp:C6571_07265"/>
<dbReference type="PANTHER" id="PTHR33055:SF3">
    <property type="entry name" value="PUTATIVE TRANSPOSASE FOR IS117-RELATED"/>
    <property type="match status" value="1"/>
</dbReference>
<dbReference type="OrthoDB" id="5289737at2"/>
<dbReference type="AlphaFoldDB" id="A0A2S0MYY1"/>
<dbReference type="EMBL" id="CP027669">
    <property type="protein sequence ID" value="AVO42476.1"/>
    <property type="molecule type" value="Genomic_DNA"/>
</dbReference>
<dbReference type="RefSeq" id="WP_106445180.1">
    <property type="nucleotide sequence ID" value="NZ_CP027669.1"/>
</dbReference>
<evidence type="ECO:0000313" key="4">
    <source>
        <dbReference type="EMBL" id="AVO40187.1"/>
    </source>
</evidence>
<evidence type="ECO:0000256" key="1">
    <source>
        <dbReference type="SAM" id="Coils"/>
    </source>
</evidence>
<dbReference type="PANTHER" id="PTHR33055">
    <property type="entry name" value="TRANSPOSASE FOR INSERTION SEQUENCE ELEMENT IS1111A"/>
    <property type="match status" value="1"/>
</dbReference>
<gene>
    <name evidence="4" type="ORF">C6571_01795</name>
    <name evidence="5" type="ORF">C6571_07255</name>
    <name evidence="6" type="ORF">C6571_07260</name>
    <name evidence="7" type="ORF">C6571_07265</name>
    <name evidence="8" type="ORF">C6571_07270</name>
    <name evidence="9" type="ORF">C6571_07275</name>
    <name evidence="10" type="ORF">C6571_07280</name>
    <name evidence="11" type="ORF">C6571_07285</name>
    <name evidence="12" type="ORF">C6571_15315</name>
</gene>
<dbReference type="InterPro" id="IPR003346">
    <property type="entry name" value="Transposase_20"/>
</dbReference>
<sequence length="347" mass="37807">MQVTTVGIDLAKNIFHVHGVDHTGRIVFSKPLRRAQMAEFFVGLPPCLIGMEACSGAHFWARKLQSQGHDVRLMSPQFVKPYVKSNKNDRADAQAICEAVSRPSMRFVAVKSCEQQAVLAVHRARQGFVKMRTALANQIRGLLSEFGIVMAQGLRVVLVQAGAVAADERMALPSPMRTLIGHLHQQLKQLDAQVAQLEQLIASSVQADSAERRLQQVPGIGPITSSAIVATVGDATLFANGKQLAAWLGLVPRQHSSGGKDKLLGISKRGDGYVRTLLIHGARSLIQANERRRAAGKSTDAWLDRLLSRRNANVAAVALANRNARILWAMLVKASEYRPEARMLAAV</sequence>
<dbReference type="KEGG" id="simp:C6571_07270"/>
<evidence type="ECO:0000313" key="11">
    <source>
        <dbReference type="EMBL" id="AVO41116.1"/>
    </source>
</evidence>
<dbReference type="InterPro" id="IPR047650">
    <property type="entry name" value="Transpos_IS110"/>
</dbReference>